<dbReference type="Proteomes" id="UP000472272">
    <property type="component" value="Chromosome 2"/>
</dbReference>
<feature type="domain" description="SCAN box" evidence="3">
    <location>
        <begin position="159"/>
        <end position="237"/>
    </location>
</feature>
<dbReference type="Pfam" id="PF02023">
    <property type="entry name" value="SCAN"/>
    <property type="match status" value="1"/>
</dbReference>
<reference evidence="4 5" key="1">
    <citation type="journal article" date="2019" name="Proc. Natl. Acad. Sci. U.S.A.">
        <title>Regulatory changes in pterin and carotenoid genes underlie balanced color polymorphisms in the wall lizard.</title>
        <authorList>
            <person name="Andrade P."/>
            <person name="Pinho C."/>
            <person name="Perez I de Lanuza G."/>
            <person name="Afonso S."/>
            <person name="Brejcha J."/>
            <person name="Rubin C.J."/>
            <person name="Wallerman O."/>
            <person name="Pereira P."/>
            <person name="Sabatino S.J."/>
            <person name="Bellati A."/>
            <person name="Pellitteri-Rosa D."/>
            <person name="Bosakova Z."/>
            <person name="Bunikis I."/>
            <person name="Carretero M.A."/>
            <person name="Feiner N."/>
            <person name="Marsik P."/>
            <person name="Pauperio F."/>
            <person name="Salvi D."/>
            <person name="Soler L."/>
            <person name="While G.M."/>
            <person name="Uller T."/>
            <person name="Font E."/>
            <person name="Andersson L."/>
            <person name="Carneiro M."/>
        </authorList>
    </citation>
    <scope>NUCLEOTIDE SEQUENCE</scope>
</reference>
<evidence type="ECO:0000313" key="4">
    <source>
        <dbReference type="Ensembl" id="ENSPMRP00000000881.1"/>
    </source>
</evidence>
<dbReference type="CDD" id="cd07936">
    <property type="entry name" value="SCAN"/>
    <property type="match status" value="1"/>
</dbReference>
<evidence type="ECO:0000256" key="2">
    <source>
        <dbReference type="SAM" id="MobiDB-lite"/>
    </source>
</evidence>
<feature type="region of interest" description="Disordered" evidence="2">
    <location>
        <begin position="125"/>
        <end position="146"/>
    </location>
</feature>
<protein>
    <recommendedName>
        <fullName evidence="3">SCAN box domain-containing protein</fullName>
    </recommendedName>
</protein>
<evidence type="ECO:0000259" key="3">
    <source>
        <dbReference type="PROSITE" id="PS50804"/>
    </source>
</evidence>
<dbReference type="InterPro" id="IPR003309">
    <property type="entry name" value="SCAN_dom"/>
</dbReference>
<dbReference type="Ensembl" id="ENSPMRT00000000935.1">
    <property type="protein sequence ID" value="ENSPMRP00000000881.1"/>
    <property type="gene ID" value="ENSPMRG00000000656.1"/>
</dbReference>
<dbReference type="InterPro" id="IPR050916">
    <property type="entry name" value="SCAN-C2H2_zinc_finger"/>
</dbReference>
<dbReference type="Gene3D" id="1.10.4020.10">
    <property type="entry name" value="DNA breaking-rejoining enzymes"/>
    <property type="match status" value="1"/>
</dbReference>
<name>A0A670HMZ9_PODMU</name>
<dbReference type="FunFam" id="1.10.4020.10:FF:000001">
    <property type="entry name" value="zinc finger protein 263 isoform X1"/>
    <property type="match status" value="1"/>
</dbReference>
<dbReference type="PROSITE" id="PS50804">
    <property type="entry name" value="SCAN_BOX"/>
    <property type="match status" value="1"/>
</dbReference>
<dbReference type="SUPFAM" id="SSF47353">
    <property type="entry name" value="Retrovirus capsid dimerization domain-like"/>
    <property type="match status" value="1"/>
</dbReference>
<reference evidence="4" key="3">
    <citation type="submission" date="2025-09" db="UniProtKB">
        <authorList>
            <consortium name="Ensembl"/>
        </authorList>
    </citation>
    <scope>IDENTIFICATION</scope>
</reference>
<feature type="compositionally biased region" description="Basic and acidic residues" evidence="2">
    <location>
        <begin position="137"/>
        <end position="146"/>
    </location>
</feature>
<evidence type="ECO:0000256" key="1">
    <source>
        <dbReference type="ARBA" id="ARBA00023242"/>
    </source>
</evidence>
<dbReference type="OMA" id="TKEWIVE"/>
<dbReference type="PANTHER" id="PTHR45935">
    <property type="entry name" value="PROTEIN ZBED8-RELATED"/>
    <property type="match status" value="1"/>
</dbReference>
<accession>A0A670HMZ9</accession>
<reference evidence="4" key="2">
    <citation type="submission" date="2025-08" db="UniProtKB">
        <authorList>
            <consortium name="Ensembl"/>
        </authorList>
    </citation>
    <scope>IDENTIFICATION</scope>
</reference>
<dbReference type="InterPro" id="IPR038269">
    <property type="entry name" value="SCAN_sf"/>
</dbReference>
<proteinExistence type="predicted"/>
<keyword evidence="1" id="KW-0539">Nucleus</keyword>
<keyword evidence="5" id="KW-1185">Reference proteome</keyword>
<evidence type="ECO:0000313" key="5">
    <source>
        <dbReference type="Proteomes" id="UP000472272"/>
    </source>
</evidence>
<sequence>MATVGFQFQPLFTHELPAGIKLEEAEAADYSIGEEQGDKGRHFVQAGTAQGFSKGPPLLQIKQEPEEGLAQHWEIQWHDFLRGLQLPQAGWHNPQLRWGDKVSIREVAQSDRCLRAQRLTQISPDLSAEAPKSLHARGREDAKVERGTVPGDISAEIQRKRFRHFCYREMEGPREICRRLRELCCQWLKPEKHTKEQMVEMLVLEQFLAVLPQEMQGWVKAGGAESSAEAVALAEDFLLSQEEDDKNRMLD</sequence>
<dbReference type="PANTHER" id="PTHR45935:SF15">
    <property type="entry name" value="SCAN BOX DOMAIN-CONTAINING PROTEIN"/>
    <property type="match status" value="1"/>
</dbReference>
<dbReference type="SMART" id="SM00431">
    <property type="entry name" value="SCAN"/>
    <property type="match status" value="1"/>
</dbReference>
<dbReference type="AlphaFoldDB" id="A0A670HMZ9"/>
<organism evidence="4 5">
    <name type="scientific">Podarcis muralis</name>
    <name type="common">Wall lizard</name>
    <name type="synonym">Lacerta muralis</name>
    <dbReference type="NCBI Taxonomy" id="64176"/>
    <lineage>
        <taxon>Eukaryota</taxon>
        <taxon>Metazoa</taxon>
        <taxon>Chordata</taxon>
        <taxon>Craniata</taxon>
        <taxon>Vertebrata</taxon>
        <taxon>Euteleostomi</taxon>
        <taxon>Lepidosauria</taxon>
        <taxon>Squamata</taxon>
        <taxon>Bifurcata</taxon>
        <taxon>Unidentata</taxon>
        <taxon>Episquamata</taxon>
        <taxon>Laterata</taxon>
        <taxon>Lacertibaenia</taxon>
        <taxon>Lacertidae</taxon>
        <taxon>Podarcis</taxon>
    </lineage>
</organism>
<dbReference type="GeneTree" id="ENSGT00940000154715"/>